<evidence type="ECO:0000313" key="3">
    <source>
        <dbReference type="WBParaSite" id="ALUE_0001142901-mRNA-1"/>
    </source>
</evidence>
<evidence type="ECO:0000313" key="2">
    <source>
        <dbReference type="Proteomes" id="UP000036681"/>
    </source>
</evidence>
<keyword evidence="2" id="KW-1185">Reference proteome</keyword>
<reference evidence="3" key="1">
    <citation type="submission" date="2023-03" db="UniProtKB">
        <authorList>
            <consortium name="WormBaseParasite"/>
        </authorList>
    </citation>
    <scope>IDENTIFICATION</scope>
</reference>
<evidence type="ECO:0000256" key="1">
    <source>
        <dbReference type="SAM" id="SignalP"/>
    </source>
</evidence>
<feature type="chain" id="PRO_5039950828" evidence="1">
    <location>
        <begin position="26"/>
        <end position="86"/>
    </location>
</feature>
<protein>
    <submittedName>
        <fullName evidence="3">Uncharacterized protein</fullName>
    </submittedName>
</protein>
<proteinExistence type="predicted"/>
<name>A0A9J2PQ31_ASCLU</name>
<sequence length="86" mass="9652">MAMASRDIAVQALLGWLVLAATTDAQTKDASWRNVRSNDTHHSYSMSLDWNTTNGVRRLSQQAQTRTLPMEIYSQKWPLGVTPSNC</sequence>
<organism evidence="2 3">
    <name type="scientific">Ascaris lumbricoides</name>
    <name type="common">Giant roundworm</name>
    <dbReference type="NCBI Taxonomy" id="6252"/>
    <lineage>
        <taxon>Eukaryota</taxon>
        <taxon>Metazoa</taxon>
        <taxon>Ecdysozoa</taxon>
        <taxon>Nematoda</taxon>
        <taxon>Chromadorea</taxon>
        <taxon>Rhabditida</taxon>
        <taxon>Spirurina</taxon>
        <taxon>Ascaridomorpha</taxon>
        <taxon>Ascaridoidea</taxon>
        <taxon>Ascarididae</taxon>
        <taxon>Ascaris</taxon>
    </lineage>
</organism>
<dbReference type="AlphaFoldDB" id="A0A9J2PQ31"/>
<feature type="signal peptide" evidence="1">
    <location>
        <begin position="1"/>
        <end position="25"/>
    </location>
</feature>
<accession>A0A9J2PQ31</accession>
<keyword evidence="1" id="KW-0732">Signal</keyword>
<dbReference type="Proteomes" id="UP000036681">
    <property type="component" value="Unplaced"/>
</dbReference>
<dbReference type="WBParaSite" id="ALUE_0001142901-mRNA-1">
    <property type="protein sequence ID" value="ALUE_0001142901-mRNA-1"/>
    <property type="gene ID" value="ALUE_0001142901"/>
</dbReference>